<dbReference type="EMBL" id="KX397368">
    <property type="protein sequence ID" value="ANZ49133.1"/>
    <property type="molecule type" value="Genomic_DNA"/>
</dbReference>
<dbReference type="GO" id="GO:0003899">
    <property type="term" value="F:DNA-directed RNA polymerase activity"/>
    <property type="evidence" value="ECO:0007669"/>
    <property type="project" value="UniProtKB-EC"/>
</dbReference>
<keyword evidence="4" id="KW-0808">Transferase</keyword>
<name>A0A1B2ICY0_9CAUD</name>
<dbReference type="InterPro" id="IPR037033">
    <property type="entry name" value="DNA-dir_RNAP_su2_hyb_sf"/>
</dbReference>
<dbReference type="OrthoDB" id="9519at10239"/>
<dbReference type="GeneID" id="29069173"/>
<evidence type="ECO:0000256" key="6">
    <source>
        <dbReference type="ARBA" id="ARBA00023163"/>
    </source>
</evidence>
<evidence type="ECO:0000256" key="4">
    <source>
        <dbReference type="ARBA" id="ARBA00022679"/>
    </source>
</evidence>
<comment type="catalytic activity">
    <reaction evidence="7">
        <text>RNA(n) + a ribonucleoside 5'-triphosphate = RNA(n+1) + diphosphate</text>
        <dbReference type="Rhea" id="RHEA:21248"/>
        <dbReference type="Rhea" id="RHEA-COMP:14527"/>
        <dbReference type="Rhea" id="RHEA-COMP:17342"/>
        <dbReference type="ChEBI" id="CHEBI:33019"/>
        <dbReference type="ChEBI" id="CHEBI:61557"/>
        <dbReference type="ChEBI" id="CHEBI:140395"/>
        <dbReference type="EC" id="2.7.7.6"/>
    </reaction>
</comment>
<evidence type="ECO:0000256" key="1">
    <source>
        <dbReference type="ARBA" id="ARBA00006835"/>
    </source>
</evidence>
<evidence type="ECO:0000256" key="3">
    <source>
        <dbReference type="ARBA" id="ARBA00022478"/>
    </source>
</evidence>
<dbReference type="SUPFAM" id="SSF64484">
    <property type="entry name" value="beta and beta-prime subunits of DNA dependent RNA-polymerase"/>
    <property type="match status" value="1"/>
</dbReference>
<dbReference type="KEGG" id="vg:29069173"/>
<gene>
    <name evidence="8" type="ORF">HUXLEY_51</name>
</gene>
<keyword evidence="5" id="KW-0548">Nucleotidyltransferase</keyword>
<evidence type="ECO:0000313" key="8">
    <source>
        <dbReference type="EMBL" id="ANZ49133.1"/>
    </source>
</evidence>
<dbReference type="Proteomes" id="UP000203302">
    <property type="component" value="Segment"/>
</dbReference>
<dbReference type="GO" id="GO:0006351">
    <property type="term" value="P:DNA-templated transcription"/>
    <property type="evidence" value="ECO:0007669"/>
    <property type="project" value="InterPro"/>
</dbReference>
<evidence type="ECO:0000256" key="7">
    <source>
        <dbReference type="ARBA" id="ARBA00048552"/>
    </source>
</evidence>
<dbReference type="GO" id="GO:0000428">
    <property type="term" value="C:DNA-directed RNA polymerase complex"/>
    <property type="evidence" value="ECO:0007669"/>
    <property type="project" value="UniProtKB-KW"/>
</dbReference>
<evidence type="ECO:0000313" key="9">
    <source>
        <dbReference type="Proteomes" id="UP000203302"/>
    </source>
</evidence>
<organism evidence="8 9">
    <name type="scientific">Erwinia phage vB_EamM_Huxley</name>
    <dbReference type="NCBI Taxonomy" id="1883373"/>
    <lineage>
        <taxon>Viruses</taxon>
        <taxon>Duplodnaviria</taxon>
        <taxon>Heunggongvirae</taxon>
        <taxon>Uroviricota</taxon>
        <taxon>Caudoviricetes</taxon>
        <taxon>Chimalliviridae</taxon>
        <taxon>Machinavirus</taxon>
        <taxon>Machinavirus machina</taxon>
    </lineage>
</organism>
<proteinExistence type="inferred from homology"/>
<dbReference type="Gene3D" id="2.40.270.10">
    <property type="entry name" value="DNA-directed RNA polymerase, subunit 2, domain 6"/>
    <property type="match status" value="1"/>
</dbReference>
<protein>
    <recommendedName>
        <fullName evidence="2">DNA-directed RNA polymerase</fullName>
        <ecNumber evidence="2">2.7.7.6</ecNumber>
    </recommendedName>
</protein>
<dbReference type="EC" id="2.7.7.6" evidence="2"/>
<evidence type="ECO:0000256" key="2">
    <source>
        <dbReference type="ARBA" id="ARBA00012418"/>
    </source>
</evidence>
<comment type="similarity">
    <text evidence="1">Belongs to the RNA polymerase beta chain family.</text>
</comment>
<keyword evidence="3 8" id="KW-0240">DNA-directed RNA polymerase</keyword>
<accession>A0A1B2ICY0</accession>
<keyword evidence="6" id="KW-0804">Transcription</keyword>
<sequence length="737" mass="84111">MSMPVQLVGTHADREYLIRNQSGARASMVGGHMKSAAPIDHPTPMFHFTGADSNYHDVLFNDIVEDSGSVCIYNDNGTHKRAVFTRHAQIGSGSPLEHAIFFRRSETSPGMLNKPVMDVIEINHYTSHDNVFTSEKRITDKLRAILRGETTVLEKDEILTEMNSMMNGEFVDGVALPTVTMSHPDIIEDSYTISKTAAALMHAYGFKEIWISLREDEFLLDTYGYDTPNGRVPQYFPNVGQAIRDDGLVIATRQFDPLYAAINASIGELQHVSPHFDHCEYVDADPKHYENPTDENGSRVIDIQVWRDDVSFSNGNNNIKATEENKRVLDSYAVALKDYYREIVRFYFLVKDDVVWSPKACEFLEKAFASETHEVYQEFREEIRGVVEAAVRRGEYKKDTMETKIINRINRPVERSLRDPINTYTIKLVVRYPIPVTVSSKITDLSGTKGIVGEVKEDEDMPLNEFGQRVHSIRSMNAVVRRSTYSALFHMYWSAASEQLKMRLKPMLDAGKVNESWNVLMDYLARYNPDWANCLNVTHDTHQKRLELFKEIYDFTIRIWLPHELDNTPIGITKALGEFAPKKSRLQITNYQGEKEWTKNEFYVGNVMTLRLDKTGREFSSISSMHTNYLGCIDASGQGRGSYPINYSPKKWGGEAEHRLTDGYGQGLFDEAHNRSNCPDVHRQIVEGKYASDTPSNPGVLVDRERYPLGESQVDKMIDNIHRCEGFVLVRPTREDN</sequence>
<dbReference type="GO" id="GO:0003677">
    <property type="term" value="F:DNA binding"/>
    <property type="evidence" value="ECO:0007669"/>
    <property type="project" value="InterPro"/>
</dbReference>
<dbReference type="RefSeq" id="YP_009293019.1">
    <property type="nucleotide sequence ID" value="NC_031127.1"/>
</dbReference>
<reference evidence="9" key="1">
    <citation type="submission" date="2016-06" db="EMBL/GenBank/DDBJ databases">
        <authorList>
            <person name="Berg J.A."/>
            <person name="Grossarth S.E."/>
            <person name="Jarvis T.M."/>
            <person name="Merrill B.D."/>
            <person name="Breakwell D.P."/>
            <person name="Hope S."/>
            <person name="Grose J.H."/>
        </authorList>
    </citation>
    <scope>NUCLEOTIDE SEQUENCE [LARGE SCALE GENOMIC DNA]</scope>
</reference>
<evidence type="ECO:0000256" key="5">
    <source>
        <dbReference type="ARBA" id="ARBA00022695"/>
    </source>
</evidence>